<dbReference type="EMBL" id="CAUOFW020005851">
    <property type="protein sequence ID" value="CAK9171850.1"/>
    <property type="molecule type" value="Genomic_DNA"/>
</dbReference>
<evidence type="ECO:0000313" key="2">
    <source>
        <dbReference type="EMBL" id="CAK9171850.1"/>
    </source>
</evidence>
<evidence type="ECO:0000313" key="3">
    <source>
        <dbReference type="Proteomes" id="UP001642360"/>
    </source>
</evidence>
<evidence type="ECO:0000256" key="1">
    <source>
        <dbReference type="SAM" id="MobiDB-lite"/>
    </source>
</evidence>
<accession>A0ABC8TWB8</accession>
<name>A0ABC8TWB8_9AQUA</name>
<feature type="region of interest" description="Disordered" evidence="1">
    <location>
        <begin position="67"/>
        <end position="87"/>
    </location>
</feature>
<reference evidence="2 3" key="1">
    <citation type="submission" date="2024-02" db="EMBL/GenBank/DDBJ databases">
        <authorList>
            <person name="Vignale AGUSTIN F."/>
            <person name="Sosa J E."/>
            <person name="Modenutti C."/>
        </authorList>
    </citation>
    <scope>NUCLEOTIDE SEQUENCE [LARGE SCALE GENOMIC DNA]</scope>
</reference>
<organism evidence="2 3">
    <name type="scientific">Ilex paraguariensis</name>
    <name type="common">yerba mate</name>
    <dbReference type="NCBI Taxonomy" id="185542"/>
    <lineage>
        <taxon>Eukaryota</taxon>
        <taxon>Viridiplantae</taxon>
        <taxon>Streptophyta</taxon>
        <taxon>Embryophyta</taxon>
        <taxon>Tracheophyta</taxon>
        <taxon>Spermatophyta</taxon>
        <taxon>Magnoliopsida</taxon>
        <taxon>eudicotyledons</taxon>
        <taxon>Gunneridae</taxon>
        <taxon>Pentapetalae</taxon>
        <taxon>asterids</taxon>
        <taxon>campanulids</taxon>
        <taxon>Aquifoliales</taxon>
        <taxon>Aquifoliaceae</taxon>
        <taxon>Ilex</taxon>
    </lineage>
</organism>
<proteinExistence type="predicted"/>
<sequence>MLSVVAKLAKVAKGVIVDKYEYQPKPQEGKGSAQPQSKMTTIPTSSQGKILPIRMKKVSEKKNISMKRSKEVGSYGENTSPRGDQHPFQRWKTLIGTSHPLSLMAIGEKNVLQSGKGKAIQVIKREPEVGLLGITKNHTRIQPYPSKQDDIFFDAADVFLEKSVARFRESTFQVCIPLAIGFIIWWTALPEFVIEQLPESCLDHIWIKIWRKVMGISTVLKKGTPDENGTIGGIPLTDLVNSESKEYLERITFDPLDINQNLNRKHTIAVLFVAFLALTLGCEEALKIPVEDLMI</sequence>
<comment type="caution">
    <text evidence="2">The sequence shown here is derived from an EMBL/GenBank/DDBJ whole genome shotgun (WGS) entry which is preliminary data.</text>
</comment>
<protein>
    <submittedName>
        <fullName evidence="2">Uncharacterized protein</fullName>
    </submittedName>
</protein>
<keyword evidence="3" id="KW-1185">Reference proteome</keyword>
<feature type="compositionally biased region" description="Polar residues" evidence="1">
    <location>
        <begin position="33"/>
        <end position="46"/>
    </location>
</feature>
<dbReference type="AlphaFoldDB" id="A0ABC8TWB8"/>
<gene>
    <name evidence="2" type="ORF">ILEXP_LOCUS41457</name>
</gene>
<dbReference type="Proteomes" id="UP001642360">
    <property type="component" value="Unassembled WGS sequence"/>
</dbReference>
<feature type="region of interest" description="Disordered" evidence="1">
    <location>
        <begin position="23"/>
        <end position="46"/>
    </location>
</feature>